<dbReference type="GO" id="GO:0016020">
    <property type="term" value="C:membrane"/>
    <property type="evidence" value="ECO:0007669"/>
    <property type="project" value="UniProtKB-SubCell"/>
</dbReference>
<feature type="transmembrane region" description="Helical" evidence="5">
    <location>
        <begin position="211"/>
        <end position="229"/>
    </location>
</feature>
<dbReference type="Pfam" id="PF04932">
    <property type="entry name" value="Wzy_C"/>
    <property type="match status" value="1"/>
</dbReference>
<feature type="transmembrane region" description="Helical" evidence="5">
    <location>
        <begin position="345"/>
        <end position="364"/>
    </location>
</feature>
<keyword evidence="2 5" id="KW-0812">Transmembrane</keyword>
<comment type="subcellular location">
    <subcellularLocation>
        <location evidence="1">Membrane</location>
        <topology evidence="1">Multi-pass membrane protein</topology>
    </subcellularLocation>
</comment>
<feature type="transmembrane region" description="Helical" evidence="5">
    <location>
        <begin position="96"/>
        <end position="118"/>
    </location>
</feature>
<keyword evidence="4 5" id="KW-0472">Membrane</keyword>
<keyword evidence="8" id="KW-1185">Reference proteome</keyword>
<dbReference type="RefSeq" id="WP_203010530.1">
    <property type="nucleotide sequence ID" value="NZ_JADWYU010000380.1"/>
</dbReference>
<feature type="domain" description="O-antigen ligase-related" evidence="6">
    <location>
        <begin position="165"/>
        <end position="323"/>
    </location>
</feature>
<evidence type="ECO:0000313" key="8">
    <source>
        <dbReference type="Proteomes" id="UP000604475"/>
    </source>
</evidence>
<comment type="caution">
    <text evidence="7">The sequence shown here is derived from an EMBL/GenBank/DDBJ whole genome shotgun (WGS) entry which is preliminary data.</text>
</comment>
<evidence type="ECO:0000256" key="1">
    <source>
        <dbReference type="ARBA" id="ARBA00004141"/>
    </source>
</evidence>
<evidence type="ECO:0000259" key="6">
    <source>
        <dbReference type="Pfam" id="PF04932"/>
    </source>
</evidence>
<feature type="transmembrane region" description="Helical" evidence="5">
    <location>
        <begin position="182"/>
        <end position="199"/>
    </location>
</feature>
<keyword evidence="7" id="KW-0436">Ligase</keyword>
<feature type="transmembrane region" description="Helical" evidence="5">
    <location>
        <begin position="138"/>
        <end position="154"/>
    </location>
</feature>
<organism evidence="7 8">
    <name type="scientific">Frankia nepalensis</name>
    <dbReference type="NCBI Taxonomy" id="1836974"/>
    <lineage>
        <taxon>Bacteria</taxon>
        <taxon>Bacillati</taxon>
        <taxon>Actinomycetota</taxon>
        <taxon>Actinomycetes</taxon>
        <taxon>Frankiales</taxon>
        <taxon>Frankiaceae</taxon>
        <taxon>Frankia</taxon>
    </lineage>
</organism>
<name>A0A937RBF5_9ACTN</name>
<gene>
    <name evidence="7" type="ORF">I7412_18225</name>
</gene>
<feature type="transmembrane region" description="Helical" evidence="5">
    <location>
        <begin position="34"/>
        <end position="54"/>
    </location>
</feature>
<keyword evidence="3 5" id="KW-1133">Transmembrane helix</keyword>
<accession>A0A937RBF5</accession>
<feature type="transmembrane region" description="Helical" evidence="5">
    <location>
        <begin position="66"/>
        <end position="84"/>
    </location>
</feature>
<evidence type="ECO:0000256" key="2">
    <source>
        <dbReference type="ARBA" id="ARBA00022692"/>
    </source>
</evidence>
<proteinExistence type="predicted"/>
<dbReference type="AlphaFoldDB" id="A0A937RBF5"/>
<evidence type="ECO:0000256" key="5">
    <source>
        <dbReference type="SAM" id="Phobius"/>
    </source>
</evidence>
<feature type="transmembrane region" description="Helical" evidence="5">
    <location>
        <begin position="161"/>
        <end position="176"/>
    </location>
</feature>
<sequence length="438" mass="45417">MQPVFLTDVLVAAGAGHCAAVRLTGRGRRPARGFGLGEVAVGLFALYAMAQFVLGGDHSLLALRDFAPYGYAWVGLLSGWALRASGPAQRAATARLLVIALYVHLVWVVVATAVPGLTTWLPMLPGGRARLLELRPDFDAAMLGVTASLSLVRFMRGDGRFAGLIAILCLGLAAGMPSRAGLLAACICCVLTLVLTGAAARRQGVVSDRRLLVFAVALCGAALLPMTRAGSKLFASFGLVETSSELGAVGVATMSAREKAWQAVIQYVADTHTRVFGSGYGINFVAESGAYIYLSGVSLVRSPHNYLIGLYARLGLVGVVLFLLVVAAAVRAVVRARSAIGSDDLLLIATIVPAAILTTAMMGVVLESPFGAVPFFWCLGILLAAGWDRPGYETDRPETVSAVAGSTVAVPATTSTVAVPATTSTVAVPATTTLLPTF</sequence>
<reference evidence="7" key="1">
    <citation type="submission" date="2020-12" db="EMBL/GenBank/DDBJ databases">
        <title>Genomic characterization of non-nitrogen-fixing Frankia strains.</title>
        <authorList>
            <person name="Carlos-Shanley C."/>
            <person name="Guerra T."/>
            <person name="Hahn D."/>
        </authorList>
    </citation>
    <scope>NUCLEOTIDE SEQUENCE</scope>
    <source>
        <strain evidence="7">CN6</strain>
    </source>
</reference>
<dbReference type="Proteomes" id="UP000604475">
    <property type="component" value="Unassembled WGS sequence"/>
</dbReference>
<feature type="transmembrane region" description="Helical" evidence="5">
    <location>
        <begin position="310"/>
        <end position="333"/>
    </location>
</feature>
<dbReference type="InterPro" id="IPR007016">
    <property type="entry name" value="O-antigen_ligase-rel_domated"/>
</dbReference>
<evidence type="ECO:0000256" key="3">
    <source>
        <dbReference type="ARBA" id="ARBA00022989"/>
    </source>
</evidence>
<dbReference type="GO" id="GO:0016874">
    <property type="term" value="F:ligase activity"/>
    <property type="evidence" value="ECO:0007669"/>
    <property type="project" value="UniProtKB-KW"/>
</dbReference>
<protein>
    <submittedName>
        <fullName evidence="7">O-antigen ligase family protein</fullName>
    </submittedName>
</protein>
<evidence type="ECO:0000256" key="4">
    <source>
        <dbReference type="ARBA" id="ARBA00023136"/>
    </source>
</evidence>
<dbReference type="EMBL" id="JAEACQ010000207">
    <property type="protein sequence ID" value="MBL7629058.1"/>
    <property type="molecule type" value="Genomic_DNA"/>
</dbReference>
<evidence type="ECO:0000313" key="7">
    <source>
        <dbReference type="EMBL" id="MBL7629058.1"/>
    </source>
</evidence>
<feature type="transmembrane region" description="Helical" evidence="5">
    <location>
        <begin position="370"/>
        <end position="387"/>
    </location>
</feature>